<sequence>MEDHRVNKALSDYGTEAELTAYLIVHYPRMKESQANGLAVQRMEAAAGNADVSIEELLAWSSHLAAYEKEQHKQSQGKLPPPLKKLCNESKIIELQSSVIYQLLQHINRQDERMDNVEDKMDGVPPQDKRKKRQQEPYDVKDKPKCRRTSVTYLHATWFAWFPQEPRMWQGTISKQQKSNATLLLAFMKLFLEEGFTLDPTAPDYRDRVLDAGKRAEEAVLRFLCEGGVGSRGFGPQPHNRRKTMEGWTSYHTIAERIEFLGALERNKWGQEEASEGFGIPRTTLLGYIAAKDDQFSTESDPWSKCFARPGLPPPTESSEVLIAA</sequence>
<evidence type="ECO:0000313" key="3">
    <source>
        <dbReference type="Proteomes" id="UP001165121"/>
    </source>
</evidence>
<accession>A0A9W7CSL0</accession>
<dbReference type="Proteomes" id="UP001165121">
    <property type="component" value="Unassembled WGS sequence"/>
</dbReference>
<protein>
    <submittedName>
        <fullName evidence="2">Unnamed protein product</fullName>
    </submittedName>
</protein>
<keyword evidence="3" id="KW-1185">Reference proteome</keyword>
<organism evidence="2 3">
    <name type="scientific">Phytophthora fragariaefolia</name>
    <dbReference type="NCBI Taxonomy" id="1490495"/>
    <lineage>
        <taxon>Eukaryota</taxon>
        <taxon>Sar</taxon>
        <taxon>Stramenopiles</taxon>
        <taxon>Oomycota</taxon>
        <taxon>Peronosporomycetes</taxon>
        <taxon>Peronosporales</taxon>
        <taxon>Peronosporaceae</taxon>
        <taxon>Phytophthora</taxon>
    </lineage>
</organism>
<comment type="caution">
    <text evidence="2">The sequence shown here is derived from an EMBL/GenBank/DDBJ whole genome shotgun (WGS) entry which is preliminary data.</text>
</comment>
<proteinExistence type="predicted"/>
<dbReference type="EMBL" id="BSXT01001287">
    <property type="protein sequence ID" value="GMF40774.1"/>
    <property type="molecule type" value="Genomic_DNA"/>
</dbReference>
<gene>
    <name evidence="2" type="ORF">Pfra01_001263800</name>
</gene>
<evidence type="ECO:0000313" key="2">
    <source>
        <dbReference type="EMBL" id="GMF40774.1"/>
    </source>
</evidence>
<name>A0A9W7CSL0_9STRA</name>
<feature type="compositionally biased region" description="Basic and acidic residues" evidence="1">
    <location>
        <begin position="112"/>
        <end position="122"/>
    </location>
</feature>
<dbReference type="AlphaFoldDB" id="A0A9W7CSL0"/>
<feature type="region of interest" description="Disordered" evidence="1">
    <location>
        <begin position="112"/>
        <end position="141"/>
    </location>
</feature>
<evidence type="ECO:0000256" key="1">
    <source>
        <dbReference type="SAM" id="MobiDB-lite"/>
    </source>
</evidence>
<reference evidence="2" key="1">
    <citation type="submission" date="2023-04" db="EMBL/GenBank/DDBJ databases">
        <title>Phytophthora fragariaefolia NBRC 109709.</title>
        <authorList>
            <person name="Ichikawa N."/>
            <person name="Sato H."/>
            <person name="Tonouchi N."/>
        </authorList>
    </citation>
    <scope>NUCLEOTIDE SEQUENCE</scope>
    <source>
        <strain evidence="2">NBRC 109709</strain>
    </source>
</reference>